<feature type="non-terminal residue" evidence="2">
    <location>
        <position position="1"/>
    </location>
</feature>
<keyword evidence="3" id="KW-1185">Reference proteome</keyword>
<accession>A0A8H7VSP4</accession>
<comment type="caution">
    <text evidence="2">The sequence shown here is derived from an EMBL/GenBank/DDBJ whole genome shotgun (WGS) entry which is preliminary data.</text>
</comment>
<sequence>SQVEALRGSHYTMHRNSDDGKIFVCAYHDKKVKSFVSSCGTTRMTPYKRTEESNSHVTVISRPDVIDEYGTHKSSVDTANNRRDNLISYHDVISTERWEMRFLGFILGICKANAFSCYKVFAEDGEKMGHSAFKDIFAFRLLKHCEALTGNAEYEISCRTFRSDSMYNFVRVKNEKGLKRRKLTCRACIDKGISGTRVEKCSSCNPDIPLCQKCYHSHLLEVGKEKTIQ</sequence>
<dbReference type="InterPro" id="IPR029526">
    <property type="entry name" value="PGBD"/>
</dbReference>
<protein>
    <recommendedName>
        <fullName evidence="1">PiggyBac transposable element-derived protein domain-containing protein</fullName>
    </recommendedName>
</protein>
<dbReference type="EMBL" id="JAEPRE010000141">
    <property type="protein sequence ID" value="KAG2231650.1"/>
    <property type="molecule type" value="Genomic_DNA"/>
</dbReference>
<name>A0A8H7VSP4_9FUNG</name>
<gene>
    <name evidence="2" type="ORF">INT48_008244</name>
</gene>
<reference evidence="2" key="1">
    <citation type="submission" date="2021-01" db="EMBL/GenBank/DDBJ databases">
        <title>Metabolic potential, ecology and presence of endohyphal bacteria is reflected in genomic diversity of Mucoromycotina.</title>
        <authorList>
            <person name="Muszewska A."/>
            <person name="Okrasinska A."/>
            <person name="Steczkiewicz K."/>
            <person name="Drgas O."/>
            <person name="Orlowska M."/>
            <person name="Perlinska-Lenart U."/>
            <person name="Aleksandrzak-Piekarczyk T."/>
            <person name="Szatraj K."/>
            <person name="Zielenkiewicz U."/>
            <person name="Pilsyk S."/>
            <person name="Malc E."/>
            <person name="Mieczkowski P."/>
            <person name="Kruszewska J.S."/>
            <person name="Biernat P."/>
            <person name="Pawlowska J."/>
        </authorList>
    </citation>
    <scope>NUCLEOTIDE SEQUENCE</scope>
    <source>
        <strain evidence="2">WA0000018081</strain>
    </source>
</reference>
<evidence type="ECO:0000313" key="2">
    <source>
        <dbReference type="EMBL" id="KAG2231650.1"/>
    </source>
</evidence>
<organism evidence="2 3">
    <name type="scientific">Thamnidium elegans</name>
    <dbReference type="NCBI Taxonomy" id="101142"/>
    <lineage>
        <taxon>Eukaryota</taxon>
        <taxon>Fungi</taxon>
        <taxon>Fungi incertae sedis</taxon>
        <taxon>Mucoromycota</taxon>
        <taxon>Mucoromycotina</taxon>
        <taxon>Mucoromycetes</taxon>
        <taxon>Mucorales</taxon>
        <taxon>Mucorineae</taxon>
        <taxon>Mucoraceae</taxon>
        <taxon>Thamnidium</taxon>
    </lineage>
</organism>
<evidence type="ECO:0000313" key="3">
    <source>
        <dbReference type="Proteomes" id="UP000613177"/>
    </source>
</evidence>
<dbReference type="Proteomes" id="UP000613177">
    <property type="component" value="Unassembled WGS sequence"/>
</dbReference>
<feature type="domain" description="PiggyBac transposable element-derived protein" evidence="1">
    <location>
        <begin position="17"/>
        <end position="115"/>
    </location>
</feature>
<dbReference type="PANTHER" id="PTHR46599">
    <property type="entry name" value="PIGGYBAC TRANSPOSABLE ELEMENT-DERIVED PROTEIN 4"/>
    <property type="match status" value="1"/>
</dbReference>
<dbReference type="PANTHER" id="PTHR46599:SF3">
    <property type="entry name" value="PIGGYBAC TRANSPOSABLE ELEMENT-DERIVED PROTEIN 4"/>
    <property type="match status" value="1"/>
</dbReference>
<proteinExistence type="predicted"/>
<dbReference type="Pfam" id="PF13843">
    <property type="entry name" value="DDE_Tnp_1_7"/>
    <property type="match status" value="1"/>
</dbReference>
<dbReference type="AlphaFoldDB" id="A0A8H7VSP4"/>
<evidence type="ECO:0000259" key="1">
    <source>
        <dbReference type="Pfam" id="PF13843"/>
    </source>
</evidence>